<keyword evidence="3" id="KW-1185">Reference proteome</keyword>
<dbReference type="Gene3D" id="3.30.300.20">
    <property type="match status" value="1"/>
</dbReference>
<dbReference type="InterPro" id="IPR036102">
    <property type="entry name" value="OsmC/Ohrsf"/>
</dbReference>
<reference evidence="2 3" key="1">
    <citation type="journal article" date="2015" name="Stand. Genomic Sci.">
        <title>Genomic Encyclopedia of Bacterial and Archaeal Type Strains, Phase III: the genomes of soil and plant-associated and newly described type strains.</title>
        <authorList>
            <person name="Whitman W.B."/>
            <person name="Woyke T."/>
            <person name="Klenk H.P."/>
            <person name="Zhou Y."/>
            <person name="Lilburn T.G."/>
            <person name="Beck B.J."/>
            <person name="De Vos P."/>
            <person name="Vandamme P."/>
            <person name="Eisen J.A."/>
            <person name="Garrity G."/>
            <person name="Hugenholtz P."/>
            <person name="Kyrpides N.C."/>
        </authorList>
    </citation>
    <scope>NUCLEOTIDE SEQUENCE [LARGE SCALE GENOMIC DNA]</scope>
    <source>
        <strain evidence="2 3">CV53</strain>
    </source>
</reference>
<protein>
    <submittedName>
        <fullName evidence="2">Ohr subfamily peroxiredoxin</fullName>
    </submittedName>
</protein>
<dbReference type="AlphaFoldDB" id="A0A4R2BIZ0"/>
<dbReference type="InterPro" id="IPR003718">
    <property type="entry name" value="OsmC/Ohr_fam"/>
</dbReference>
<accession>A0A4R2BIZ0</accession>
<evidence type="ECO:0000313" key="2">
    <source>
        <dbReference type="EMBL" id="TCN26856.1"/>
    </source>
</evidence>
<comment type="similarity">
    <text evidence="1">Belongs to the OsmC/Ohr family.</text>
</comment>
<dbReference type="PANTHER" id="PTHR33797">
    <property type="entry name" value="ORGANIC HYDROPEROXIDE RESISTANCE PROTEIN-LIKE"/>
    <property type="match status" value="1"/>
</dbReference>
<organism evidence="2 3">
    <name type="scientific">Mesobacillus foraminis</name>
    <dbReference type="NCBI Taxonomy" id="279826"/>
    <lineage>
        <taxon>Bacteria</taxon>
        <taxon>Bacillati</taxon>
        <taxon>Bacillota</taxon>
        <taxon>Bacilli</taxon>
        <taxon>Bacillales</taxon>
        <taxon>Bacillaceae</taxon>
        <taxon>Mesobacillus</taxon>
    </lineage>
</organism>
<dbReference type="NCBIfam" id="TIGR03561">
    <property type="entry name" value="organ_hyd_perox"/>
    <property type="match status" value="1"/>
</dbReference>
<sequence>MMNQFERGALDMSEKVFTASVTAVGGREGRVESSNGVINMELAMPNTPRAKEKPEATNPEQLFAAGYSACFDGALQLMARKERVKFESEVTANVSLLKDETDDGFKLGVLLQVKGTGIEKDKLEELVHKAHEFCPYSKATRGNIEVELEVVE</sequence>
<dbReference type="InterPro" id="IPR019953">
    <property type="entry name" value="OHR"/>
</dbReference>
<comment type="caution">
    <text evidence="2">The sequence shown here is derived from an EMBL/GenBank/DDBJ whole genome shotgun (WGS) entry which is preliminary data.</text>
</comment>
<dbReference type="GO" id="GO:0006979">
    <property type="term" value="P:response to oxidative stress"/>
    <property type="evidence" value="ECO:0007669"/>
    <property type="project" value="InterPro"/>
</dbReference>
<dbReference type="Gene3D" id="2.20.25.10">
    <property type="match status" value="1"/>
</dbReference>
<evidence type="ECO:0000313" key="3">
    <source>
        <dbReference type="Proteomes" id="UP000295689"/>
    </source>
</evidence>
<proteinExistence type="inferred from homology"/>
<dbReference type="Pfam" id="PF02566">
    <property type="entry name" value="OsmC"/>
    <property type="match status" value="1"/>
</dbReference>
<gene>
    <name evidence="2" type="ORF">EV146_103382</name>
</gene>
<dbReference type="SUPFAM" id="SSF82784">
    <property type="entry name" value="OsmC-like"/>
    <property type="match status" value="1"/>
</dbReference>
<dbReference type="PANTHER" id="PTHR33797:SF2">
    <property type="entry name" value="ORGANIC HYDROPEROXIDE RESISTANCE PROTEIN-LIKE"/>
    <property type="match status" value="1"/>
</dbReference>
<dbReference type="InterPro" id="IPR015946">
    <property type="entry name" value="KH_dom-like_a/b"/>
</dbReference>
<dbReference type="EMBL" id="SLVV01000003">
    <property type="protein sequence ID" value="TCN26856.1"/>
    <property type="molecule type" value="Genomic_DNA"/>
</dbReference>
<name>A0A4R2BIZ0_9BACI</name>
<dbReference type="Proteomes" id="UP000295689">
    <property type="component" value="Unassembled WGS sequence"/>
</dbReference>
<evidence type="ECO:0000256" key="1">
    <source>
        <dbReference type="ARBA" id="ARBA00007378"/>
    </source>
</evidence>